<reference evidence="2 3" key="1">
    <citation type="journal article" date="2023" name="Nucleic Acids Res.">
        <title>The hologenome of Daphnia magna reveals possible DNA methylation and microbiome-mediated evolution of the host genome.</title>
        <authorList>
            <person name="Chaturvedi A."/>
            <person name="Li X."/>
            <person name="Dhandapani V."/>
            <person name="Marshall H."/>
            <person name="Kissane S."/>
            <person name="Cuenca-Cambronero M."/>
            <person name="Asole G."/>
            <person name="Calvet F."/>
            <person name="Ruiz-Romero M."/>
            <person name="Marangio P."/>
            <person name="Guigo R."/>
            <person name="Rago D."/>
            <person name="Mirbahai L."/>
            <person name="Eastwood N."/>
            <person name="Colbourne J.K."/>
            <person name="Zhou J."/>
            <person name="Mallon E."/>
            <person name="Orsini L."/>
        </authorList>
    </citation>
    <scope>NUCLEOTIDE SEQUENCE [LARGE SCALE GENOMIC DNA]</scope>
    <source>
        <strain evidence="2">LRV0_1</strain>
    </source>
</reference>
<gene>
    <name evidence="2" type="ORF">OUZ56_012578</name>
</gene>
<feature type="compositionally biased region" description="Basic and acidic residues" evidence="1">
    <location>
        <begin position="79"/>
        <end position="96"/>
    </location>
</feature>
<evidence type="ECO:0000313" key="2">
    <source>
        <dbReference type="EMBL" id="KAK4007421.1"/>
    </source>
</evidence>
<accession>A0ABQ9Z3I2</accession>
<comment type="caution">
    <text evidence="2">The sequence shown here is derived from an EMBL/GenBank/DDBJ whole genome shotgun (WGS) entry which is preliminary data.</text>
</comment>
<protein>
    <submittedName>
        <fullName evidence="2">Uncharacterized protein</fullName>
    </submittedName>
</protein>
<evidence type="ECO:0000256" key="1">
    <source>
        <dbReference type="SAM" id="MobiDB-lite"/>
    </source>
</evidence>
<dbReference type="Proteomes" id="UP001234178">
    <property type="component" value="Unassembled WGS sequence"/>
</dbReference>
<dbReference type="EMBL" id="JAOYFB010000002">
    <property type="protein sequence ID" value="KAK4007421.1"/>
    <property type="molecule type" value="Genomic_DNA"/>
</dbReference>
<feature type="region of interest" description="Disordered" evidence="1">
    <location>
        <begin position="78"/>
        <end position="102"/>
    </location>
</feature>
<organism evidence="2 3">
    <name type="scientific">Daphnia magna</name>
    <dbReference type="NCBI Taxonomy" id="35525"/>
    <lineage>
        <taxon>Eukaryota</taxon>
        <taxon>Metazoa</taxon>
        <taxon>Ecdysozoa</taxon>
        <taxon>Arthropoda</taxon>
        <taxon>Crustacea</taxon>
        <taxon>Branchiopoda</taxon>
        <taxon>Diplostraca</taxon>
        <taxon>Cladocera</taxon>
        <taxon>Anomopoda</taxon>
        <taxon>Daphniidae</taxon>
        <taxon>Daphnia</taxon>
    </lineage>
</organism>
<name>A0ABQ9Z3I2_9CRUS</name>
<keyword evidence="3" id="KW-1185">Reference proteome</keyword>
<evidence type="ECO:0000313" key="3">
    <source>
        <dbReference type="Proteomes" id="UP001234178"/>
    </source>
</evidence>
<sequence length="184" mass="21213">MCHDMKTYYKPAHLIFYKASQDMYCPTMHSQEVHSQPLYDASQMSLNSSVLCLPSNRFGCLSTITHFSDVDISRITTSTEHDAADHNSKGDGERLDNPSPPLTIPSNGPLPWHFNDILVQAIEINTLAHHESRFTRACGRHLLKLRPEKRTKSEYKIYSKIIVDRFPYFEHEFSKDGNWVVFKP</sequence>
<proteinExistence type="predicted"/>